<dbReference type="GO" id="GO:0020037">
    <property type="term" value="F:heme binding"/>
    <property type="evidence" value="ECO:0007669"/>
    <property type="project" value="InterPro"/>
</dbReference>
<comment type="similarity">
    <text evidence="3 9">Belongs to the cytochrome P450 family.</text>
</comment>
<evidence type="ECO:0000256" key="6">
    <source>
        <dbReference type="ARBA" id="ARBA00022989"/>
    </source>
</evidence>
<comment type="pathway">
    <text evidence="2">Secondary metabolite biosynthesis; terpenoid biosynthesis.</text>
</comment>
<evidence type="ECO:0000256" key="5">
    <source>
        <dbReference type="ARBA" id="ARBA00022723"/>
    </source>
</evidence>
<comment type="caution">
    <text evidence="11">The sequence shown here is derived from an EMBL/GenBank/DDBJ whole genome shotgun (WGS) entry which is preliminary data.</text>
</comment>
<dbReference type="InterPro" id="IPR002401">
    <property type="entry name" value="Cyt_P450_E_grp-I"/>
</dbReference>
<evidence type="ECO:0008006" key="13">
    <source>
        <dbReference type="Google" id="ProtNLM"/>
    </source>
</evidence>
<feature type="transmembrane region" description="Helical" evidence="10">
    <location>
        <begin position="56"/>
        <end position="74"/>
    </location>
</feature>
<dbReference type="PRINTS" id="PR00463">
    <property type="entry name" value="EP450I"/>
</dbReference>
<dbReference type="PANTHER" id="PTHR24286">
    <property type="entry name" value="CYTOCHROME P450 26"/>
    <property type="match status" value="1"/>
</dbReference>
<dbReference type="GO" id="GO:0010268">
    <property type="term" value="P:brassinosteroid homeostasis"/>
    <property type="evidence" value="ECO:0007669"/>
    <property type="project" value="TreeGrafter"/>
</dbReference>
<dbReference type="GO" id="GO:0004497">
    <property type="term" value="F:monooxygenase activity"/>
    <property type="evidence" value="ECO:0007669"/>
    <property type="project" value="UniProtKB-KW"/>
</dbReference>
<name>A0AAD9XHA0_9ROSI</name>
<evidence type="ECO:0000313" key="12">
    <source>
        <dbReference type="Proteomes" id="UP001280121"/>
    </source>
</evidence>
<dbReference type="InterPro" id="IPR036396">
    <property type="entry name" value="Cyt_P450_sf"/>
</dbReference>
<keyword evidence="8 9" id="KW-0349">Heme</keyword>
<dbReference type="PRINTS" id="PR00385">
    <property type="entry name" value="P450"/>
</dbReference>
<dbReference type="EMBL" id="JANJYI010000002">
    <property type="protein sequence ID" value="KAK2659313.1"/>
    <property type="molecule type" value="Genomic_DNA"/>
</dbReference>
<keyword evidence="4 10" id="KW-0812">Transmembrane</keyword>
<dbReference type="PANTHER" id="PTHR24286:SF90">
    <property type="entry name" value="CYTOCHROME P450"/>
    <property type="match status" value="1"/>
</dbReference>
<dbReference type="Gene3D" id="1.10.630.10">
    <property type="entry name" value="Cytochrome P450"/>
    <property type="match status" value="1"/>
</dbReference>
<comment type="subcellular location">
    <subcellularLocation>
        <location evidence="1">Membrane</location>
        <topology evidence="1">Single-pass membrane protein</topology>
    </subcellularLocation>
</comment>
<dbReference type="GO" id="GO:0016132">
    <property type="term" value="P:brassinosteroid biosynthetic process"/>
    <property type="evidence" value="ECO:0007669"/>
    <property type="project" value="TreeGrafter"/>
</dbReference>
<keyword evidence="12" id="KW-1185">Reference proteome</keyword>
<accession>A0AAD9XHA0</accession>
<evidence type="ECO:0000256" key="8">
    <source>
        <dbReference type="PIRSR" id="PIRSR602401-1"/>
    </source>
</evidence>
<keyword evidence="7 8" id="KW-0408">Iron</keyword>
<organism evidence="11 12">
    <name type="scientific">Dipteronia dyeriana</name>
    <dbReference type="NCBI Taxonomy" id="168575"/>
    <lineage>
        <taxon>Eukaryota</taxon>
        <taxon>Viridiplantae</taxon>
        <taxon>Streptophyta</taxon>
        <taxon>Embryophyta</taxon>
        <taxon>Tracheophyta</taxon>
        <taxon>Spermatophyta</taxon>
        <taxon>Magnoliopsida</taxon>
        <taxon>eudicotyledons</taxon>
        <taxon>Gunneridae</taxon>
        <taxon>Pentapetalae</taxon>
        <taxon>rosids</taxon>
        <taxon>malvids</taxon>
        <taxon>Sapindales</taxon>
        <taxon>Sapindaceae</taxon>
        <taxon>Hippocastanoideae</taxon>
        <taxon>Acereae</taxon>
        <taxon>Dipteronia</taxon>
    </lineage>
</organism>
<dbReference type="AlphaFoldDB" id="A0AAD9XHA0"/>
<dbReference type="Pfam" id="PF00067">
    <property type="entry name" value="p450"/>
    <property type="match status" value="1"/>
</dbReference>
<dbReference type="GO" id="GO:0005506">
    <property type="term" value="F:iron ion binding"/>
    <property type="evidence" value="ECO:0007669"/>
    <property type="project" value="InterPro"/>
</dbReference>
<evidence type="ECO:0000313" key="11">
    <source>
        <dbReference type="EMBL" id="KAK2659313.1"/>
    </source>
</evidence>
<protein>
    <recommendedName>
        <fullName evidence="13">Cytochrome P450</fullName>
    </recommendedName>
</protein>
<sequence>MDDRLRGGPNREDNDGPLFEGRIVRCATKVPHWVDMGLILGIHQRNHFHIGLVRKMWSIGIYVMGLVIIGMIHWTRKWRNPTCTAGRLPPGSMGLLLLGETIPFFFPSKSLDIHPFLTTRIQKYGPLFKTNLVGRPVVVSSYPDFSHLILQHEGKLVELWYMDSFVKLVGLSGSVKDGSCIIAGKIHKQLKKLIFEQLGPQNLKERLLSGLEETVNQALSNWTTVPFVKVKHACTVMIINFTLRELFSYDPEKHGEIMEEEFTDFFEGLMSLPLNIPGTTYQRCLQKQKSTLMILRRMIEERQESAGEIRRSPRDLLDDIVEEMKNNSLFTKDVMSYIMFGILIATFETISTTLTLTMILLTQHPLVVQNLEKENEEILGNKEDTKTRMTWKKLKSMTFTMQVINESLRMGNFVPGYLRRAIKDIHVNGYTIPEGWTIMVVPSAIHFNPETYKDPLTFNPWRWKDFAGNVAARNFIPFGGGVRSCPGVDFSKVLMSVFLHVLITKYRWSEIKRGEIVRAPIMGFGKGYCIKVSEKLK</sequence>
<dbReference type="SUPFAM" id="SSF48264">
    <property type="entry name" value="Cytochrome P450"/>
    <property type="match status" value="1"/>
</dbReference>
<keyword evidence="9" id="KW-0503">Monooxygenase</keyword>
<evidence type="ECO:0000256" key="2">
    <source>
        <dbReference type="ARBA" id="ARBA00004721"/>
    </source>
</evidence>
<dbReference type="GO" id="GO:0016020">
    <property type="term" value="C:membrane"/>
    <property type="evidence" value="ECO:0007669"/>
    <property type="project" value="UniProtKB-SubCell"/>
</dbReference>
<evidence type="ECO:0000256" key="1">
    <source>
        <dbReference type="ARBA" id="ARBA00004167"/>
    </source>
</evidence>
<keyword evidence="6 10" id="KW-1133">Transmembrane helix</keyword>
<dbReference type="GO" id="GO:0016125">
    <property type="term" value="P:sterol metabolic process"/>
    <property type="evidence" value="ECO:0007669"/>
    <property type="project" value="TreeGrafter"/>
</dbReference>
<proteinExistence type="inferred from homology"/>
<keyword evidence="10" id="KW-0472">Membrane</keyword>
<dbReference type="InterPro" id="IPR001128">
    <property type="entry name" value="Cyt_P450"/>
</dbReference>
<dbReference type="CDD" id="cd11043">
    <property type="entry name" value="CYP90-like"/>
    <property type="match status" value="1"/>
</dbReference>
<evidence type="ECO:0000256" key="7">
    <source>
        <dbReference type="ARBA" id="ARBA00023004"/>
    </source>
</evidence>
<dbReference type="PROSITE" id="PS00086">
    <property type="entry name" value="CYTOCHROME_P450"/>
    <property type="match status" value="1"/>
</dbReference>
<dbReference type="InterPro" id="IPR017972">
    <property type="entry name" value="Cyt_P450_CS"/>
</dbReference>
<evidence type="ECO:0000256" key="4">
    <source>
        <dbReference type="ARBA" id="ARBA00022692"/>
    </source>
</evidence>
<gene>
    <name evidence="11" type="ORF">Ddye_005846</name>
</gene>
<keyword evidence="9" id="KW-0560">Oxidoreductase</keyword>
<evidence type="ECO:0000256" key="9">
    <source>
        <dbReference type="RuleBase" id="RU000461"/>
    </source>
</evidence>
<reference evidence="11" key="1">
    <citation type="journal article" date="2023" name="Plant J.">
        <title>Genome sequences and population genomics provide insights into the demographic history, inbreeding, and mutation load of two 'living fossil' tree species of Dipteronia.</title>
        <authorList>
            <person name="Feng Y."/>
            <person name="Comes H.P."/>
            <person name="Chen J."/>
            <person name="Zhu S."/>
            <person name="Lu R."/>
            <person name="Zhang X."/>
            <person name="Li P."/>
            <person name="Qiu J."/>
            <person name="Olsen K.M."/>
            <person name="Qiu Y."/>
        </authorList>
    </citation>
    <scope>NUCLEOTIDE SEQUENCE</scope>
    <source>
        <strain evidence="11">KIB01</strain>
    </source>
</reference>
<evidence type="ECO:0000256" key="10">
    <source>
        <dbReference type="SAM" id="Phobius"/>
    </source>
</evidence>
<dbReference type="GO" id="GO:0016705">
    <property type="term" value="F:oxidoreductase activity, acting on paired donors, with incorporation or reduction of molecular oxygen"/>
    <property type="evidence" value="ECO:0007669"/>
    <property type="project" value="InterPro"/>
</dbReference>
<evidence type="ECO:0000256" key="3">
    <source>
        <dbReference type="ARBA" id="ARBA00010617"/>
    </source>
</evidence>
<comment type="cofactor">
    <cofactor evidence="8">
        <name>heme</name>
        <dbReference type="ChEBI" id="CHEBI:30413"/>
    </cofactor>
</comment>
<dbReference type="Proteomes" id="UP001280121">
    <property type="component" value="Unassembled WGS sequence"/>
</dbReference>
<feature type="binding site" description="axial binding residue" evidence="8">
    <location>
        <position position="485"/>
    </location>
    <ligand>
        <name>heme</name>
        <dbReference type="ChEBI" id="CHEBI:30413"/>
    </ligand>
    <ligandPart>
        <name>Fe</name>
        <dbReference type="ChEBI" id="CHEBI:18248"/>
    </ligandPart>
</feature>
<keyword evidence="5 8" id="KW-0479">Metal-binding</keyword>
<feature type="transmembrane region" description="Helical" evidence="10">
    <location>
        <begin position="334"/>
        <end position="361"/>
    </location>
</feature>